<gene>
    <name evidence="1" type="ORF">METZ01_LOCUS415231</name>
</gene>
<reference evidence="1" key="1">
    <citation type="submission" date="2018-05" db="EMBL/GenBank/DDBJ databases">
        <authorList>
            <person name="Lanie J.A."/>
            <person name="Ng W.-L."/>
            <person name="Kazmierczak K.M."/>
            <person name="Andrzejewski T.M."/>
            <person name="Davidsen T.M."/>
            <person name="Wayne K.J."/>
            <person name="Tettelin H."/>
            <person name="Glass J.I."/>
            <person name="Rusch D."/>
            <person name="Podicherti R."/>
            <person name="Tsui H.-C.T."/>
            <person name="Winkler M.E."/>
        </authorList>
    </citation>
    <scope>NUCLEOTIDE SEQUENCE</scope>
</reference>
<protein>
    <submittedName>
        <fullName evidence="1">Uncharacterized protein</fullName>
    </submittedName>
</protein>
<dbReference type="EMBL" id="UINC01162562">
    <property type="protein sequence ID" value="SVD62377.1"/>
    <property type="molecule type" value="Genomic_DNA"/>
</dbReference>
<sequence length="41" mass="4578">YGNDTDMLLAVAATLPESACLHRRTGLEDVFLMLTGRELRQ</sequence>
<organism evidence="1">
    <name type="scientific">marine metagenome</name>
    <dbReference type="NCBI Taxonomy" id="408172"/>
    <lineage>
        <taxon>unclassified sequences</taxon>
        <taxon>metagenomes</taxon>
        <taxon>ecological metagenomes</taxon>
    </lineage>
</organism>
<proteinExistence type="predicted"/>
<name>A0A382WU59_9ZZZZ</name>
<feature type="non-terminal residue" evidence="1">
    <location>
        <position position="1"/>
    </location>
</feature>
<accession>A0A382WU59</accession>
<dbReference type="AlphaFoldDB" id="A0A382WU59"/>
<evidence type="ECO:0000313" key="1">
    <source>
        <dbReference type="EMBL" id="SVD62377.1"/>
    </source>
</evidence>